<dbReference type="EMBL" id="CACVAW010000048">
    <property type="protein sequence ID" value="CAA6812401.1"/>
    <property type="molecule type" value="Genomic_DNA"/>
</dbReference>
<organism evidence="2">
    <name type="scientific">uncultured Campylobacterales bacterium</name>
    <dbReference type="NCBI Taxonomy" id="352960"/>
    <lineage>
        <taxon>Bacteria</taxon>
        <taxon>Pseudomonadati</taxon>
        <taxon>Campylobacterota</taxon>
        <taxon>Epsilonproteobacteria</taxon>
        <taxon>Campylobacterales</taxon>
        <taxon>environmental samples</taxon>
    </lineage>
</organism>
<sequence>MAEIIKSKEDNSKVEKHPVSDKITLFEYLIMILCYLVLIISLLYGNEDLFQRSGSLVIIFVVFTQNKQTILQQKIIQYYNDKIGYHQDCPIEYKKSYQRKIFDSLILFTIVLGTVIWGYGDLIYKCIHHF</sequence>
<feature type="transmembrane region" description="Helical" evidence="1">
    <location>
        <begin position="25"/>
        <end position="45"/>
    </location>
</feature>
<protein>
    <submittedName>
        <fullName evidence="2">Uncharacterized protein</fullName>
    </submittedName>
</protein>
<accession>A0A6S6SZA9</accession>
<keyword evidence="1" id="KW-0472">Membrane</keyword>
<gene>
    <name evidence="2" type="ORF">HELGO_WM21480</name>
</gene>
<reference evidence="2" key="1">
    <citation type="submission" date="2020-01" db="EMBL/GenBank/DDBJ databases">
        <authorList>
            <person name="Meier V. D."/>
            <person name="Meier V D."/>
        </authorList>
    </citation>
    <scope>NUCLEOTIDE SEQUENCE</scope>
    <source>
        <strain evidence="2">HLG_WM_MAG_12</strain>
    </source>
</reference>
<feature type="transmembrane region" description="Helical" evidence="1">
    <location>
        <begin position="101"/>
        <end position="120"/>
    </location>
</feature>
<name>A0A6S6SZA9_9BACT</name>
<keyword evidence="1" id="KW-0812">Transmembrane</keyword>
<proteinExistence type="predicted"/>
<evidence type="ECO:0000313" key="2">
    <source>
        <dbReference type="EMBL" id="CAA6812401.1"/>
    </source>
</evidence>
<keyword evidence="1" id="KW-1133">Transmembrane helix</keyword>
<evidence type="ECO:0000256" key="1">
    <source>
        <dbReference type="SAM" id="Phobius"/>
    </source>
</evidence>
<dbReference type="AlphaFoldDB" id="A0A6S6SZA9"/>